<sequence>MLVILCSLVWHSCSWTWKVRTFVNPVPKCCGSVVEGVSSDTRGVFCPEHLVTVFCK</sequence>
<evidence type="ECO:0000313" key="2">
    <source>
        <dbReference type="EMBL" id="KAG0568004.1"/>
    </source>
</evidence>
<dbReference type="EMBL" id="CM026428">
    <property type="protein sequence ID" value="KAG0568004.1"/>
    <property type="molecule type" value="Genomic_DNA"/>
</dbReference>
<keyword evidence="1" id="KW-0732">Signal</keyword>
<feature type="chain" id="PRO_5035727175" description="Secreted protein" evidence="1">
    <location>
        <begin position="17"/>
        <end position="56"/>
    </location>
</feature>
<feature type="signal peptide" evidence="1">
    <location>
        <begin position="1"/>
        <end position="16"/>
    </location>
</feature>
<organism evidence="2 3">
    <name type="scientific">Ceratodon purpureus</name>
    <name type="common">Fire moss</name>
    <name type="synonym">Dicranum purpureum</name>
    <dbReference type="NCBI Taxonomy" id="3225"/>
    <lineage>
        <taxon>Eukaryota</taxon>
        <taxon>Viridiplantae</taxon>
        <taxon>Streptophyta</taxon>
        <taxon>Embryophyta</taxon>
        <taxon>Bryophyta</taxon>
        <taxon>Bryophytina</taxon>
        <taxon>Bryopsida</taxon>
        <taxon>Dicranidae</taxon>
        <taxon>Pseudoditrichales</taxon>
        <taxon>Ditrichaceae</taxon>
        <taxon>Ceratodon</taxon>
    </lineage>
</organism>
<reference evidence="2" key="1">
    <citation type="submission" date="2020-06" db="EMBL/GenBank/DDBJ databases">
        <title>WGS assembly of Ceratodon purpureus strain R40.</title>
        <authorList>
            <person name="Carey S.B."/>
            <person name="Jenkins J."/>
            <person name="Shu S."/>
            <person name="Lovell J.T."/>
            <person name="Sreedasyam A."/>
            <person name="Maumus F."/>
            <person name="Tiley G.P."/>
            <person name="Fernandez-Pozo N."/>
            <person name="Barry K."/>
            <person name="Chen C."/>
            <person name="Wang M."/>
            <person name="Lipzen A."/>
            <person name="Daum C."/>
            <person name="Saski C.A."/>
            <person name="Payton A.C."/>
            <person name="Mcbreen J.C."/>
            <person name="Conrad R.E."/>
            <person name="Kollar L.M."/>
            <person name="Olsson S."/>
            <person name="Huttunen S."/>
            <person name="Landis J.B."/>
            <person name="Wickett N.J."/>
            <person name="Johnson M.G."/>
            <person name="Rensing S.A."/>
            <person name="Grimwood J."/>
            <person name="Schmutz J."/>
            <person name="Mcdaniel S.F."/>
        </authorList>
    </citation>
    <scope>NUCLEOTIDE SEQUENCE</scope>
    <source>
        <strain evidence="2">R40</strain>
    </source>
</reference>
<evidence type="ECO:0000313" key="3">
    <source>
        <dbReference type="Proteomes" id="UP000822688"/>
    </source>
</evidence>
<proteinExistence type="predicted"/>
<name>A0A8T0HCG9_CERPU</name>
<dbReference type="AlphaFoldDB" id="A0A8T0HCG9"/>
<gene>
    <name evidence="2" type="ORF">KC19_7G178800</name>
</gene>
<evidence type="ECO:0008006" key="4">
    <source>
        <dbReference type="Google" id="ProtNLM"/>
    </source>
</evidence>
<evidence type="ECO:0000256" key="1">
    <source>
        <dbReference type="SAM" id="SignalP"/>
    </source>
</evidence>
<accession>A0A8T0HCG9</accession>
<keyword evidence="3" id="KW-1185">Reference proteome</keyword>
<comment type="caution">
    <text evidence="2">The sequence shown here is derived from an EMBL/GenBank/DDBJ whole genome shotgun (WGS) entry which is preliminary data.</text>
</comment>
<dbReference type="Proteomes" id="UP000822688">
    <property type="component" value="Chromosome 7"/>
</dbReference>
<protein>
    <recommendedName>
        <fullName evidence="4">Secreted protein</fullName>
    </recommendedName>
</protein>